<dbReference type="AlphaFoldDB" id="A0A015IYN6"/>
<proteinExistence type="predicted"/>
<keyword evidence="3" id="KW-1185">Reference proteome</keyword>
<evidence type="ECO:0000313" key="2">
    <source>
        <dbReference type="EMBL" id="EXX62392.1"/>
    </source>
</evidence>
<evidence type="ECO:0000256" key="1">
    <source>
        <dbReference type="SAM" id="MobiDB-lite"/>
    </source>
</evidence>
<dbReference type="HOGENOM" id="CLU_190900_0_0_1"/>
<dbReference type="OrthoDB" id="2440001at2759"/>
<dbReference type="Proteomes" id="UP000022910">
    <property type="component" value="Unassembled WGS sequence"/>
</dbReference>
<sequence>MEHSQTIESRSQPQEESSDQRDIIMQEQQENETEEETLLEPLILSQSEPTNEEMREKLNTLSDEWDLSRIKQHVQYQRKKRAVENAH</sequence>
<reference evidence="2 3" key="1">
    <citation type="submission" date="2014-02" db="EMBL/GenBank/DDBJ databases">
        <title>Single nucleus genome sequencing reveals high similarity among nuclei of an endomycorrhizal fungus.</title>
        <authorList>
            <person name="Lin K."/>
            <person name="Geurts R."/>
            <person name="Zhang Z."/>
            <person name="Limpens E."/>
            <person name="Saunders D.G."/>
            <person name="Mu D."/>
            <person name="Pang E."/>
            <person name="Cao H."/>
            <person name="Cha H."/>
            <person name="Lin T."/>
            <person name="Zhou Q."/>
            <person name="Shang Y."/>
            <person name="Li Y."/>
            <person name="Ivanov S."/>
            <person name="Sharma T."/>
            <person name="Velzen R.V."/>
            <person name="Ruijter N.D."/>
            <person name="Aanen D.K."/>
            <person name="Win J."/>
            <person name="Kamoun S."/>
            <person name="Bisseling T."/>
            <person name="Huang S."/>
        </authorList>
    </citation>
    <scope>NUCLEOTIDE SEQUENCE [LARGE SCALE GENOMIC DNA]</scope>
    <source>
        <strain evidence="3">DAOM197198w</strain>
    </source>
</reference>
<feature type="compositionally biased region" description="Polar residues" evidence="1">
    <location>
        <begin position="1"/>
        <end position="15"/>
    </location>
</feature>
<dbReference type="EMBL" id="JEMT01024739">
    <property type="protein sequence ID" value="EXX62392.1"/>
    <property type="molecule type" value="Genomic_DNA"/>
</dbReference>
<gene>
    <name evidence="2" type="ORF">RirG_162220</name>
</gene>
<protein>
    <submittedName>
        <fullName evidence="2">Uncharacterized protein</fullName>
    </submittedName>
</protein>
<evidence type="ECO:0000313" key="3">
    <source>
        <dbReference type="Proteomes" id="UP000022910"/>
    </source>
</evidence>
<accession>A0A015IYN6</accession>
<name>A0A015IYN6_RHIIW</name>
<feature type="compositionally biased region" description="Acidic residues" evidence="1">
    <location>
        <begin position="29"/>
        <end position="38"/>
    </location>
</feature>
<feature type="region of interest" description="Disordered" evidence="1">
    <location>
        <begin position="1"/>
        <end position="58"/>
    </location>
</feature>
<comment type="caution">
    <text evidence="2">The sequence shown here is derived from an EMBL/GenBank/DDBJ whole genome shotgun (WGS) entry which is preliminary data.</text>
</comment>
<organism evidence="2 3">
    <name type="scientific">Rhizophagus irregularis (strain DAOM 197198w)</name>
    <name type="common">Glomus intraradices</name>
    <dbReference type="NCBI Taxonomy" id="1432141"/>
    <lineage>
        <taxon>Eukaryota</taxon>
        <taxon>Fungi</taxon>
        <taxon>Fungi incertae sedis</taxon>
        <taxon>Mucoromycota</taxon>
        <taxon>Glomeromycotina</taxon>
        <taxon>Glomeromycetes</taxon>
        <taxon>Glomerales</taxon>
        <taxon>Glomeraceae</taxon>
        <taxon>Rhizophagus</taxon>
    </lineage>
</organism>